<dbReference type="HOGENOM" id="CLU_3151938_0_0_3"/>
<proteinExistence type="predicted"/>
<evidence type="ECO:0000313" key="3">
    <source>
        <dbReference type="Proteomes" id="UP000010482"/>
    </source>
</evidence>
<dbReference type="EMBL" id="CP003944">
    <property type="protein sequence ID" value="AFZ51336.1"/>
    <property type="molecule type" value="Genomic_DNA"/>
</dbReference>
<gene>
    <name evidence="2" type="ORF">Dacsa_2764</name>
</gene>
<dbReference type="Proteomes" id="UP000010482">
    <property type="component" value="Chromosome"/>
</dbReference>
<dbReference type="AlphaFoldDB" id="K9YWN8"/>
<sequence>MRRSLDRVGKVASIQERQRQLEQQDDPPELLQPKEGEEMPELLQPESD</sequence>
<name>K9YWN8_DACS8</name>
<reference evidence="2" key="1">
    <citation type="submission" date="2012-04" db="EMBL/GenBank/DDBJ databases">
        <title>Finished genome of Dactylococcopsis salina PCC 8305.</title>
        <authorList>
            <consortium name="US DOE Joint Genome Institute"/>
            <person name="Gugger M."/>
            <person name="Coursin T."/>
            <person name="Rippka R."/>
            <person name="Tandeau De Marsac N."/>
            <person name="Huntemann M."/>
            <person name="Wei C.-L."/>
            <person name="Han J."/>
            <person name="Detter J.C."/>
            <person name="Han C."/>
            <person name="Tapia R."/>
            <person name="Daligault H."/>
            <person name="Chen A."/>
            <person name="Krypides N."/>
            <person name="Mavromatis K."/>
            <person name="Markowitz V."/>
            <person name="Szeto E."/>
            <person name="Ivanova N."/>
            <person name="Ovchinnikova G."/>
            <person name="Pagani I."/>
            <person name="Pati A."/>
            <person name="Goodwin L."/>
            <person name="Peters L."/>
            <person name="Pitluck S."/>
            <person name="Woyke T."/>
            <person name="Kerfeld C."/>
        </authorList>
    </citation>
    <scope>NUCLEOTIDE SEQUENCE [LARGE SCALE GENOMIC DNA]</scope>
    <source>
        <strain evidence="2">PCC 8305</strain>
    </source>
</reference>
<evidence type="ECO:0000313" key="2">
    <source>
        <dbReference type="EMBL" id="AFZ51336.1"/>
    </source>
</evidence>
<dbReference type="KEGG" id="dsl:Dacsa_2764"/>
<feature type="region of interest" description="Disordered" evidence="1">
    <location>
        <begin position="1"/>
        <end position="48"/>
    </location>
</feature>
<evidence type="ECO:0000256" key="1">
    <source>
        <dbReference type="SAM" id="MobiDB-lite"/>
    </source>
</evidence>
<protein>
    <submittedName>
        <fullName evidence="2">Uncharacterized protein</fullName>
    </submittedName>
</protein>
<organism evidence="2 3">
    <name type="scientific">Dactylococcopsis salina (strain PCC 8305)</name>
    <name type="common">Myxobactron salinum</name>
    <dbReference type="NCBI Taxonomy" id="13035"/>
    <lineage>
        <taxon>Bacteria</taxon>
        <taxon>Bacillati</taxon>
        <taxon>Cyanobacteriota</taxon>
        <taxon>Cyanophyceae</taxon>
        <taxon>Nodosilineales</taxon>
        <taxon>Cymatolegaceae</taxon>
        <taxon>Dactylococcopsis</taxon>
    </lineage>
</organism>
<keyword evidence="3" id="KW-1185">Reference proteome</keyword>
<accession>K9YWN8</accession>